<evidence type="ECO:0000313" key="2">
    <source>
        <dbReference type="RefSeq" id="XP_065657519.1"/>
    </source>
</evidence>
<evidence type="ECO:0000313" key="1">
    <source>
        <dbReference type="Proteomes" id="UP001652625"/>
    </source>
</evidence>
<accession>A0ABM4C7D4</accession>
<protein>
    <submittedName>
        <fullName evidence="2">Uncharacterized protein LOC136082365 isoform X1</fullName>
    </submittedName>
</protein>
<name>A0ABM4C7D4_HYDVU</name>
<dbReference type="Proteomes" id="UP001652625">
    <property type="component" value="Chromosome 07"/>
</dbReference>
<organism evidence="1 2">
    <name type="scientific">Hydra vulgaris</name>
    <name type="common">Hydra</name>
    <name type="synonym">Hydra attenuata</name>
    <dbReference type="NCBI Taxonomy" id="6087"/>
    <lineage>
        <taxon>Eukaryota</taxon>
        <taxon>Metazoa</taxon>
        <taxon>Cnidaria</taxon>
        <taxon>Hydrozoa</taxon>
        <taxon>Hydroidolina</taxon>
        <taxon>Anthoathecata</taxon>
        <taxon>Aplanulata</taxon>
        <taxon>Hydridae</taxon>
        <taxon>Hydra</taxon>
    </lineage>
</organism>
<dbReference type="GeneID" id="136082365"/>
<gene>
    <name evidence="2" type="primary">LOC136082365</name>
</gene>
<dbReference type="PANTHER" id="PTHR31912">
    <property type="entry name" value="IP13529P"/>
    <property type="match status" value="1"/>
</dbReference>
<keyword evidence="1" id="KW-1185">Reference proteome</keyword>
<proteinExistence type="predicted"/>
<reference evidence="2" key="1">
    <citation type="submission" date="2025-08" db="UniProtKB">
        <authorList>
            <consortium name="RefSeq"/>
        </authorList>
    </citation>
    <scope>IDENTIFICATION</scope>
</reference>
<dbReference type="RefSeq" id="XP_065657519.1">
    <property type="nucleotide sequence ID" value="XM_065801447.1"/>
</dbReference>
<dbReference type="PANTHER" id="PTHR31912:SF34">
    <property type="entry name" value="NOTOCHORD-RELATED PROTEIN"/>
    <property type="match status" value="1"/>
</dbReference>
<sequence length="668" mass="76866">MFSDMVLEDEMIVALPNPCEIVVKVIESDPSFQRISYEPTFLQMLNSVPIYSQENSPGTSKSSPQSSFILQPQSMKVQATVQSPLSLEIGVKVCSCGFMSENNARMDRHLGISSICKIVCKICNASFKSTRGVSRHICKKNEKAVLPFPKIKIHSQTTLAIKLCGQLRVPSTTVNTIFSISANMLLNIRKLIKEEHFHTFDKYFLQVDILSNKYQREKFLNDLFDILKINEVLFASGKGYNFLLFDIINFLLQIDEFVELLSRKDAESKYRTDFSTHKPLEFSLSLYCDNIELANPIGKHRKLHKLTIFYVQFYSLPSYMRFTLISVFPLAVVPVKLFKSNKKRAYFQYLEDFNNSCNLLNNGVTFNSTIGCVKLFLKFVIYLGDTLASNHICGFKTSFAPNVFRCCRTCLTTNIQMSSIYREDLCMLRTQANHHQHIKDLKSVTSKKSKLYWSRFYGINYESALLLITAFDIIENAPHDPMHILLEGLVPHELCLLLRLHICEKRIYSLAALNSFIIQFPYSYSEGRDKPNICPTTFDISGSQTSAQILILARIIPLFIGQYSNSDDPHYVNFLDLLQILQLTLSPITTNRTILDLETLIEKHYKSFSLLWPKNLIPKHHFLLHFVGQMHRFGPLKNQFCMNFEAKHNKIKSVRLHNFKNIAMIMVN</sequence>